<keyword evidence="1" id="KW-1133">Transmembrane helix</keyword>
<protein>
    <submittedName>
        <fullName evidence="2">Uncharacterized protein</fullName>
    </submittedName>
</protein>
<accession>A0A1I0U397</accession>
<dbReference type="OrthoDB" id="1494469at2"/>
<keyword evidence="1" id="KW-0472">Membrane</keyword>
<evidence type="ECO:0000256" key="1">
    <source>
        <dbReference type="SAM" id="Phobius"/>
    </source>
</evidence>
<sequence length="157" mass="17495">MSSLDELNQKFDLDVLSEQLKATVDSKDPVGYMRSNINWEIDKDLDDKPNLDMVANMMSVSYSSNIGYEMWNPFRRFLEWLGRNKTASQIKKILCKIYAEIQKLIDEEAGLKKILTVALSAIAATIGIGAINPMILTLVVGFLATMILKGAANFCGI</sequence>
<proteinExistence type="predicted"/>
<keyword evidence="3" id="KW-1185">Reference proteome</keyword>
<evidence type="ECO:0000313" key="3">
    <source>
        <dbReference type="Proteomes" id="UP000198836"/>
    </source>
</evidence>
<name>A0A1I0U397_9SPHI</name>
<organism evidence="2 3">
    <name type="scientific">Pedobacter suwonensis</name>
    <dbReference type="NCBI Taxonomy" id="332999"/>
    <lineage>
        <taxon>Bacteria</taxon>
        <taxon>Pseudomonadati</taxon>
        <taxon>Bacteroidota</taxon>
        <taxon>Sphingobacteriia</taxon>
        <taxon>Sphingobacteriales</taxon>
        <taxon>Sphingobacteriaceae</taxon>
        <taxon>Pedobacter</taxon>
    </lineage>
</organism>
<dbReference type="RefSeq" id="WP_090987036.1">
    <property type="nucleotide sequence ID" value="NZ_FOJM01000019.1"/>
</dbReference>
<dbReference type="Proteomes" id="UP000198836">
    <property type="component" value="Unassembled WGS sequence"/>
</dbReference>
<keyword evidence="1" id="KW-0812">Transmembrane</keyword>
<feature type="transmembrane region" description="Helical" evidence="1">
    <location>
        <begin position="114"/>
        <end position="144"/>
    </location>
</feature>
<dbReference type="EMBL" id="FOJM01000019">
    <property type="protein sequence ID" value="SFA58353.1"/>
    <property type="molecule type" value="Genomic_DNA"/>
</dbReference>
<reference evidence="3" key="1">
    <citation type="submission" date="2016-10" db="EMBL/GenBank/DDBJ databases">
        <authorList>
            <person name="Varghese N."/>
            <person name="Submissions S."/>
        </authorList>
    </citation>
    <scope>NUCLEOTIDE SEQUENCE [LARGE SCALE GENOMIC DNA]</scope>
    <source>
        <strain evidence="3">DSM 18130</strain>
    </source>
</reference>
<gene>
    <name evidence="2" type="ORF">SAMN04488511_11922</name>
</gene>
<dbReference type="AlphaFoldDB" id="A0A1I0U397"/>
<evidence type="ECO:0000313" key="2">
    <source>
        <dbReference type="EMBL" id="SFA58353.1"/>
    </source>
</evidence>